<sequence>MKDTQTIQRPTFRADYKTSDKFDGGPRLVLGTSGLGGVWGGVTLDESKDAILYALERGARAFDTAPSYASAQEVLGAALKEWTGEKPFISTKVGRLKAESAHDMKLDYSSEGIRRTLESNLEILGVDRIDLLFLHEPQCVEKSDIPRLLEQMQGFVSEGLVSRLGIGGNLTEDFKPFMGKGKFEVISGFLKMNACNLDAFISDVSFIKEKGLAYYNASILHFGLLANRLAAYKENFENEPWLTKRDIAITEDLQPLAEQYRMSLPILAQRYAFGIQEADRIVGGAKNQSQIERTLDAWEQGPLSSSLFDTVTDVILNHY</sequence>
<dbReference type="PRINTS" id="PR00069">
    <property type="entry name" value="ALDKETRDTASE"/>
</dbReference>
<evidence type="ECO:0000259" key="1">
    <source>
        <dbReference type="Pfam" id="PF00248"/>
    </source>
</evidence>
<dbReference type="Proteomes" id="UP000256779">
    <property type="component" value="Unassembled WGS sequence"/>
</dbReference>
<dbReference type="InterPro" id="IPR036812">
    <property type="entry name" value="NAD(P)_OxRdtase_dom_sf"/>
</dbReference>
<dbReference type="GO" id="GO:0005829">
    <property type="term" value="C:cytosol"/>
    <property type="evidence" value="ECO:0007669"/>
    <property type="project" value="TreeGrafter"/>
</dbReference>
<reference evidence="2 3" key="1">
    <citation type="submission" date="2018-07" db="EMBL/GenBank/DDBJ databases">
        <title>Genomic Encyclopedia of Type Strains, Phase IV (KMG-IV): sequencing the most valuable type-strain genomes for metagenomic binning, comparative biology and taxonomic classification.</title>
        <authorList>
            <person name="Goeker M."/>
        </authorList>
    </citation>
    <scope>NUCLEOTIDE SEQUENCE [LARGE SCALE GENOMIC DNA]</scope>
    <source>
        <strain evidence="2 3">DSM 4134</strain>
    </source>
</reference>
<dbReference type="EMBL" id="QREG01000019">
    <property type="protein sequence ID" value="RED94982.1"/>
    <property type="molecule type" value="Genomic_DNA"/>
</dbReference>
<protein>
    <submittedName>
        <fullName evidence="2">Aryl-alcohol dehydrogenase-like predicted oxidoreductase</fullName>
    </submittedName>
</protein>
<dbReference type="GO" id="GO:0016491">
    <property type="term" value="F:oxidoreductase activity"/>
    <property type="evidence" value="ECO:0007669"/>
    <property type="project" value="InterPro"/>
</dbReference>
<dbReference type="PANTHER" id="PTHR42686">
    <property type="entry name" value="GH17980P-RELATED"/>
    <property type="match status" value="1"/>
</dbReference>
<name>A0A3D9KZZ0_MARFU</name>
<proteinExistence type="predicted"/>
<feature type="domain" description="NADP-dependent oxidoreductase" evidence="1">
    <location>
        <begin position="27"/>
        <end position="313"/>
    </location>
</feature>
<dbReference type="OrthoDB" id="9773828at2"/>
<organism evidence="2 3">
    <name type="scientific">Marinoscillum furvescens DSM 4134</name>
    <dbReference type="NCBI Taxonomy" id="1122208"/>
    <lineage>
        <taxon>Bacteria</taxon>
        <taxon>Pseudomonadati</taxon>
        <taxon>Bacteroidota</taxon>
        <taxon>Cytophagia</taxon>
        <taxon>Cytophagales</taxon>
        <taxon>Reichenbachiellaceae</taxon>
        <taxon>Marinoscillum</taxon>
    </lineage>
</organism>
<comment type="caution">
    <text evidence="2">The sequence shown here is derived from an EMBL/GenBank/DDBJ whole genome shotgun (WGS) entry which is preliminary data.</text>
</comment>
<dbReference type="SUPFAM" id="SSF51430">
    <property type="entry name" value="NAD(P)-linked oxidoreductase"/>
    <property type="match status" value="1"/>
</dbReference>
<keyword evidence="3" id="KW-1185">Reference proteome</keyword>
<dbReference type="CDD" id="cd19090">
    <property type="entry name" value="AKR_AKR15A-like"/>
    <property type="match status" value="1"/>
</dbReference>
<dbReference type="Pfam" id="PF00248">
    <property type="entry name" value="Aldo_ket_red"/>
    <property type="match status" value="1"/>
</dbReference>
<dbReference type="InterPro" id="IPR020471">
    <property type="entry name" value="AKR"/>
</dbReference>
<gene>
    <name evidence="2" type="ORF">C7460_11994</name>
</gene>
<dbReference type="Gene3D" id="3.20.20.100">
    <property type="entry name" value="NADP-dependent oxidoreductase domain"/>
    <property type="match status" value="1"/>
</dbReference>
<evidence type="ECO:0000313" key="2">
    <source>
        <dbReference type="EMBL" id="RED94982.1"/>
    </source>
</evidence>
<dbReference type="PANTHER" id="PTHR42686:SF1">
    <property type="entry name" value="GH17980P-RELATED"/>
    <property type="match status" value="1"/>
</dbReference>
<dbReference type="AlphaFoldDB" id="A0A3D9KZZ0"/>
<dbReference type="InterPro" id="IPR023210">
    <property type="entry name" value="NADP_OxRdtase_dom"/>
</dbReference>
<accession>A0A3D9KZZ0</accession>
<dbReference type="RefSeq" id="WP_115869483.1">
    <property type="nucleotide sequence ID" value="NZ_QREG01000019.1"/>
</dbReference>
<evidence type="ECO:0000313" key="3">
    <source>
        <dbReference type="Proteomes" id="UP000256779"/>
    </source>
</evidence>